<dbReference type="Proteomes" id="UP000652761">
    <property type="component" value="Unassembled WGS sequence"/>
</dbReference>
<comment type="caution">
    <text evidence="2">The sequence shown here is derived from an EMBL/GenBank/DDBJ whole genome shotgun (WGS) entry which is preliminary data.</text>
</comment>
<name>A0A843U329_COLES</name>
<organism evidence="2 3">
    <name type="scientific">Colocasia esculenta</name>
    <name type="common">Wild taro</name>
    <name type="synonym">Arum esculentum</name>
    <dbReference type="NCBI Taxonomy" id="4460"/>
    <lineage>
        <taxon>Eukaryota</taxon>
        <taxon>Viridiplantae</taxon>
        <taxon>Streptophyta</taxon>
        <taxon>Embryophyta</taxon>
        <taxon>Tracheophyta</taxon>
        <taxon>Spermatophyta</taxon>
        <taxon>Magnoliopsida</taxon>
        <taxon>Liliopsida</taxon>
        <taxon>Araceae</taxon>
        <taxon>Aroideae</taxon>
        <taxon>Colocasieae</taxon>
        <taxon>Colocasia</taxon>
    </lineage>
</organism>
<evidence type="ECO:0000256" key="1">
    <source>
        <dbReference type="SAM" id="MobiDB-lite"/>
    </source>
</evidence>
<feature type="region of interest" description="Disordered" evidence="1">
    <location>
        <begin position="1"/>
        <end position="29"/>
    </location>
</feature>
<dbReference type="AlphaFoldDB" id="A0A843U329"/>
<dbReference type="EMBL" id="NMUH01000468">
    <property type="protein sequence ID" value="MQL79632.1"/>
    <property type="molecule type" value="Genomic_DNA"/>
</dbReference>
<gene>
    <name evidence="2" type="ORF">Taro_012077</name>
</gene>
<reference evidence="2" key="1">
    <citation type="submission" date="2017-07" db="EMBL/GenBank/DDBJ databases">
        <title>Taro Niue Genome Assembly and Annotation.</title>
        <authorList>
            <person name="Atibalentja N."/>
            <person name="Keating K."/>
            <person name="Fields C.J."/>
        </authorList>
    </citation>
    <scope>NUCLEOTIDE SEQUENCE</scope>
    <source>
        <strain evidence="2">Niue_2</strain>
        <tissue evidence="2">Leaf</tissue>
    </source>
</reference>
<evidence type="ECO:0000313" key="2">
    <source>
        <dbReference type="EMBL" id="MQL79632.1"/>
    </source>
</evidence>
<accession>A0A843U329</accession>
<sequence>MRRSTTGGLYRDETSCPGPASGEGGGGVSEGEAIVELMTMGPMIRTVLRSVHHRIDAFPLRGELDGITRHEGEEYVLEGLRQRRVMRPLRTRPGVARRRGNCRGNSVSIRIERSTGVVLVTNMVMAWDSGMGMSALEAIDLHRLANATKSSSGFIFSATKSGSVGTWVAIYEKCEMNHSETMSKLMRSDAESMLHVFVPQGLRPAWPVVPFQACSPLRVAFGGSLVRSPSRQAVVLFRSLVHLCCTLLSFGACVLEALSFPPLGHFVLAYGLWLYRCRCGVAALPCLGPSKVGVLSSTSIVVSVPVWLHIFEVVSTLVPALSPVCAWRVCCQCSLVLRVCVVLVSLEADGGVSLCHVVERVTPNYLWLRGHLVSLSDHEEGLDLASLGTGGVVVPLSAPRVAGVSRWFLGLVLAGYPFPLSLLFIPFPSSPALGRLPSGDPGVELPVARGGAWEQCRGARRRWSCVMKALRGFGSS</sequence>
<protein>
    <submittedName>
        <fullName evidence="2">Uncharacterized protein</fullName>
    </submittedName>
</protein>
<proteinExistence type="predicted"/>
<keyword evidence="3" id="KW-1185">Reference proteome</keyword>
<evidence type="ECO:0000313" key="3">
    <source>
        <dbReference type="Proteomes" id="UP000652761"/>
    </source>
</evidence>